<protein>
    <submittedName>
        <fullName evidence="4">Acetyltransferase</fullName>
        <ecNumber evidence="4">2.3.1.-</ecNumber>
    </submittedName>
</protein>
<dbReference type="RefSeq" id="WP_015339953.1">
    <property type="nucleotide sequence ID" value="NZ_JAADZA010000007.1"/>
</dbReference>
<organism evidence="4 5">
    <name type="scientific">Rhizobium tropici</name>
    <dbReference type="NCBI Taxonomy" id="398"/>
    <lineage>
        <taxon>Bacteria</taxon>
        <taxon>Pseudomonadati</taxon>
        <taxon>Pseudomonadota</taxon>
        <taxon>Alphaproteobacteria</taxon>
        <taxon>Hyphomicrobiales</taxon>
        <taxon>Rhizobiaceae</taxon>
        <taxon>Rhizobium/Agrobacterium group</taxon>
        <taxon>Rhizobium</taxon>
    </lineage>
</organism>
<feature type="domain" description="N-acetyltransferase" evidence="3">
    <location>
        <begin position="5"/>
        <end position="152"/>
    </location>
</feature>
<name>A0ABR6QTK1_RHITR</name>
<dbReference type="GO" id="GO:0016746">
    <property type="term" value="F:acyltransferase activity"/>
    <property type="evidence" value="ECO:0007669"/>
    <property type="project" value="UniProtKB-KW"/>
</dbReference>
<sequence>MSLTIAIESPRQEGVIRLLDMSSAYAESLYPAESNHMLDLSSLEKAEVTFWVARVEEMIVGCCALVEAGDGTAEIKRMFVDPAARGRSVARSLMETLEAAALEKDLSAVRLETGIYQPEAIGLYRKFGYLEIPPFGSYQPDPLSLFMEKRLKQTS</sequence>
<evidence type="ECO:0000256" key="2">
    <source>
        <dbReference type="ARBA" id="ARBA00023315"/>
    </source>
</evidence>
<dbReference type="Proteomes" id="UP000526625">
    <property type="component" value="Unassembled WGS sequence"/>
</dbReference>
<dbReference type="InterPro" id="IPR000182">
    <property type="entry name" value="GNAT_dom"/>
</dbReference>
<comment type="caution">
    <text evidence="4">The sequence shown here is derived from an EMBL/GenBank/DDBJ whole genome shotgun (WGS) entry which is preliminary data.</text>
</comment>
<keyword evidence="2 4" id="KW-0012">Acyltransferase</keyword>
<dbReference type="PROSITE" id="PS51186">
    <property type="entry name" value="GNAT"/>
    <property type="match status" value="1"/>
</dbReference>
<evidence type="ECO:0000256" key="1">
    <source>
        <dbReference type="ARBA" id="ARBA00022679"/>
    </source>
</evidence>
<dbReference type="SUPFAM" id="SSF55729">
    <property type="entry name" value="Acyl-CoA N-acyltransferases (Nat)"/>
    <property type="match status" value="1"/>
</dbReference>
<dbReference type="EMBL" id="JACHBF010000002">
    <property type="protein sequence ID" value="MBB6490256.1"/>
    <property type="molecule type" value="Genomic_DNA"/>
</dbReference>
<dbReference type="EC" id="2.3.1.-" evidence="4"/>
<dbReference type="InterPro" id="IPR050832">
    <property type="entry name" value="Bact_Acetyltransf"/>
</dbReference>
<keyword evidence="5" id="KW-1185">Reference proteome</keyword>
<keyword evidence="1 4" id="KW-0808">Transferase</keyword>
<dbReference type="CDD" id="cd04301">
    <property type="entry name" value="NAT_SF"/>
    <property type="match status" value="1"/>
</dbReference>
<dbReference type="PANTHER" id="PTHR43877">
    <property type="entry name" value="AMINOALKYLPHOSPHONATE N-ACETYLTRANSFERASE-RELATED-RELATED"/>
    <property type="match status" value="1"/>
</dbReference>
<evidence type="ECO:0000259" key="3">
    <source>
        <dbReference type="PROSITE" id="PS51186"/>
    </source>
</evidence>
<dbReference type="Pfam" id="PF00583">
    <property type="entry name" value="Acetyltransf_1"/>
    <property type="match status" value="1"/>
</dbReference>
<proteinExistence type="predicted"/>
<gene>
    <name evidence="4" type="ORF">GGD45_000646</name>
</gene>
<dbReference type="PANTHER" id="PTHR43877:SF2">
    <property type="entry name" value="AMINOALKYLPHOSPHONATE N-ACETYLTRANSFERASE-RELATED"/>
    <property type="match status" value="1"/>
</dbReference>
<evidence type="ECO:0000313" key="5">
    <source>
        <dbReference type="Proteomes" id="UP000526625"/>
    </source>
</evidence>
<reference evidence="4 5" key="1">
    <citation type="submission" date="2020-08" db="EMBL/GenBank/DDBJ databases">
        <title>Genomic Encyclopedia of Type Strains, Phase IV (KMG-V): Genome sequencing to study the core and pangenomes of soil and plant-associated prokaryotes.</title>
        <authorList>
            <person name="Whitman W."/>
        </authorList>
    </citation>
    <scope>NUCLEOTIDE SEQUENCE [LARGE SCALE GENOMIC DNA]</scope>
    <source>
        <strain evidence="4 5">SEMIA 4059</strain>
    </source>
</reference>
<dbReference type="InterPro" id="IPR016181">
    <property type="entry name" value="Acyl_CoA_acyltransferase"/>
</dbReference>
<accession>A0ABR6QTK1</accession>
<evidence type="ECO:0000313" key="4">
    <source>
        <dbReference type="EMBL" id="MBB6490256.1"/>
    </source>
</evidence>
<dbReference type="Gene3D" id="3.40.630.30">
    <property type="match status" value="1"/>
</dbReference>